<gene>
    <name evidence="3" type="ORF">BKE30_07410</name>
</gene>
<dbReference type="GO" id="GO:0005886">
    <property type="term" value="C:plasma membrane"/>
    <property type="evidence" value="ECO:0007669"/>
    <property type="project" value="TreeGrafter"/>
</dbReference>
<dbReference type="GO" id="GO:0009247">
    <property type="term" value="P:glycolipid biosynthetic process"/>
    <property type="evidence" value="ECO:0007669"/>
    <property type="project" value="TreeGrafter"/>
</dbReference>
<dbReference type="Proteomes" id="UP000192132">
    <property type="component" value="Unassembled WGS sequence"/>
</dbReference>
<dbReference type="AlphaFoldDB" id="A0A1S8CUD1"/>
<protein>
    <submittedName>
        <fullName evidence="3">Saccharopine dehydrogenase</fullName>
    </submittedName>
</protein>
<keyword evidence="4" id="KW-1185">Reference proteome</keyword>
<dbReference type="InterPro" id="IPR005097">
    <property type="entry name" value="Sacchrp_dh_NADP-bd"/>
</dbReference>
<dbReference type="PANTHER" id="PTHR12286">
    <property type="entry name" value="SACCHAROPINE DEHYDROGENASE-LIKE OXIDOREDUCTASE"/>
    <property type="match status" value="1"/>
</dbReference>
<dbReference type="STRING" id="1907941.BKE30_07410"/>
<evidence type="ECO:0000313" key="3">
    <source>
        <dbReference type="EMBL" id="ONG40562.1"/>
    </source>
</evidence>
<organism evidence="3 4">
    <name type="scientific">Alkanindiges hydrocarboniclasticus</name>
    <dbReference type="NCBI Taxonomy" id="1907941"/>
    <lineage>
        <taxon>Bacteria</taxon>
        <taxon>Pseudomonadati</taxon>
        <taxon>Pseudomonadota</taxon>
        <taxon>Gammaproteobacteria</taxon>
        <taxon>Moraxellales</taxon>
        <taxon>Moraxellaceae</taxon>
        <taxon>Alkanindiges</taxon>
    </lineage>
</organism>
<comment type="similarity">
    <text evidence="1">Belongs to the saccharopine dehydrogenase family. Enoyl reductase subfamily.</text>
</comment>
<evidence type="ECO:0000259" key="2">
    <source>
        <dbReference type="Pfam" id="PF03435"/>
    </source>
</evidence>
<dbReference type="EMBL" id="MLCN01000017">
    <property type="protein sequence ID" value="ONG40562.1"/>
    <property type="molecule type" value="Genomic_DNA"/>
</dbReference>
<dbReference type="FunFam" id="3.40.50.720:FF:000413">
    <property type="entry name" value="Trans-acting enoyl reductase"/>
    <property type="match status" value="1"/>
</dbReference>
<reference evidence="3 4" key="1">
    <citation type="submission" date="2016-10" db="EMBL/GenBank/DDBJ databases">
        <title>Draft Genome sequence of Alkanindiges sp. strain H1.</title>
        <authorList>
            <person name="Subhash Y."/>
            <person name="Lee S."/>
        </authorList>
    </citation>
    <scope>NUCLEOTIDE SEQUENCE [LARGE SCALE GENOMIC DNA]</scope>
    <source>
        <strain evidence="3 4">H1</strain>
    </source>
</reference>
<comment type="caution">
    <text evidence="3">The sequence shown here is derived from an EMBL/GenBank/DDBJ whole genome shotgun (WGS) entry which is preliminary data.</text>
</comment>
<feature type="domain" description="Saccharopine dehydrogenase NADP binding" evidence="2">
    <location>
        <begin position="22"/>
        <end position="139"/>
    </location>
</feature>
<dbReference type="Pfam" id="PF03435">
    <property type="entry name" value="Sacchrp_dh_NADP"/>
    <property type="match status" value="1"/>
</dbReference>
<dbReference type="OrthoDB" id="4420885at2"/>
<dbReference type="InterPro" id="IPR036291">
    <property type="entry name" value="NAD(P)-bd_dom_sf"/>
</dbReference>
<name>A0A1S8CUD1_9GAMM</name>
<evidence type="ECO:0000313" key="4">
    <source>
        <dbReference type="Proteomes" id="UP000192132"/>
    </source>
</evidence>
<dbReference type="Gene3D" id="3.40.50.720">
    <property type="entry name" value="NAD(P)-binding Rossmann-like Domain"/>
    <property type="match status" value="1"/>
</dbReference>
<accession>A0A1S8CUD1</accession>
<dbReference type="InterPro" id="IPR051276">
    <property type="entry name" value="Saccharopine_DH-like_oxidrdct"/>
</dbReference>
<evidence type="ECO:0000256" key="1">
    <source>
        <dbReference type="ARBA" id="ARBA00010591"/>
    </source>
</evidence>
<dbReference type="PANTHER" id="PTHR12286:SF5">
    <property type="entry name" value="SACCHAROPINE DEHYDROGENASE-LIKE OXIDOREDUCTASE"/>
    <property type="match status" value="1"/>
</dbReference>
<dbReference type="SUPFAM" id="SSF51735">
    <property type="entry name" value="NAD(P)-binding Rossmann-fold domains"/>
    <property type="match status" value="1"/>
</dbReference>
<dbReference type="RefSeq" id="WP_076877974.1">
    <property type="nucleotide sequence ID" value="NZ_MLCN01000017.1"/>
</dbReference>
<proteinExistence type="inferred from homology"/>
<sequence length="414" mass="44934">MTNPPYDLIIFGATSFVGQILSKYLAEYLSSSTETLRWAIAGRSQAKLQEVKALLGTAGQSVPIIIADASNEVQLKQLCTQTRVVVSTVGPYALYGEPLIRACVDSGTDYCDLTGETQWIKKMIERYEPAAQQSGARIVHCCGFDSVPSDMGVYFLQQQAMQQWGVPATQVKMRVRTLKGGASGGTVASLLNVVQEAAADPALRKQLLNPYMLCPDHHGSMTRQHFVKSAEYDPDFKAWIAPFVMAAINERVVHRSNALSGDAYGKNFSYNEAILTGDGLKGRLKATGVVAGLGAFMLGAVSKPVSQLMERFLLPKPGEGPSIEEQLSGRFDLRFFGQTDAGQTIRVKVTGDRDPGYGSTGKMLGQAAIGLALDHGQGDKKTGRQGGFWTPATLFDARFIERLTRHAGLRFEQV</sequence>